<proteinExistence type="predicted"/>
<keyword evidence="4" id="KW-1185">Reference proteome</keyword>
<sequence length="231" mass="25861">MEFVLTNRIIGLSLLILLGCSPVIEQNHDDITLFKKLYADLRVMNKSTENVIDGKVTPVFIGGNLIQLSIVDMPLDSIPSSINMLRHLYELTIFNCKLKDIKNIHNPIITSLNISKNNFSNIPNLKKALPNLKYLDISDNLLEGRINITGLNDSISSISFAKNKIRVLTFKEPLENLTSADFSYNELSEIDASICEKTALKYINISNNPLKSKTRTTACGTVLITTKNYID</sequence>
<keyword evidence="1" id="KW-0433">Leucine-rich repeat</keyword>
<dbReference type="RefSeq" id="WP_342297157.1">
    <property type="nucleotide sequence ID" value="NZ_JBCEVZ010000014.1"/>
</dbReference>
<dbReference type="Proteomes" id="UP001479606">
    <property type="component" value="Unassembled WGS sequence"/>
</dbReference>
<dbReference type="PANTHER" id="PTHR46652">
    <property type="entry name" value="LEUCINE-RICH REPEAT AND IQ DOMAIN-CONTAINING PROTEIN 1-RELATED"/>
    <property type="match status" value="1"/>
</dbReference>
<reference evidence="3 4" key="1">
    <citation type="journal article" date="2018" name="Arch. Microbiol.">
        <title>Hymenobacter segetis sp. nov., isolated from soil.</title>
        <authorList>
            <person name="Ten L.N."/>
            <person name="Lim S.J."/>
            <person name="Kim B.O."/>
            <person name="Kang I.K."/>
            <person name="Jung H.Y."/>
        </authorList>
    </citation>
    <scope>NUCLEOTIDE SEQUENCE [LARGE SCALE GENOMIC DNA]</scope>
    <source>
        <strain evidence="3 4">S7-3-11</strain>
    </source>
</reference>
<name>A0ABU9LU53_9BACT</name>
<dbReference type="EMBL" id="JBCEVZ010000014">
    <property type="protein sequence ID" value="MEL5994141.1"/>
    <property type="molecule type" value="Genomic_DNA"/>
</dbReference>
<gene>
    <name evidence="3" type="ORF">AAFH49_07975</name>
</gene>
<dbReference type="Gene3D" id="3.80.10.10">
    <property type="entry name" value="Ribonuclease Inhibitor"/>
    <property type="match status" value="1"/>
</dbReference>
<organism evidence="3 4">
    <name type="scientific">Hymenobacter segetis</name>
    <dbReference type="NCBI Taxonomy" id="2025509"/>
    <lineage>
        <taxon>Bacteria</taxon>
        <taxon>Pseudomonadati</taxon>
        <taxon>Bacteroidota</taxon>
        <taxon>Cytophagia</taxon>
        <taxon>Cytophagales</taxon>
        <taxon>Hymenobacteraceae</taxon>
        <taxon>Hymenobacter</taxon>
    </lineage>
</organism>
<dbReference type="InterPro" id="IPR050836">
    <property type="entry name" value="SDS22/Internalin_LRR"/>
</dbReference>
<keyword evidence="2" id="KW-0677">Repeat</keyword>
<evidence type="ECO:0000313" key="4">
    <source>
        <dbReference type="Proteomes" id="UP001479606"/>
    </source>
</evidence>
<dbReference type="SUPFAM" id="SSF52058">
    <property type="entry name" value="L domain-like"/>
    <property type="match status" value="1"/>
</dbReference>
<dbReference type="PANTHER" id="PTHR46652:SF3">
    <property type="entry name" value="LEUCINE-RICH REPEAT-CONTAINING PROTEIN 9"/>
    <property type="match status" value="1"/>
</dbReference>
<dbReference type="InterPro" id="IPR032675">
    <property type="entry name" value="LRR_dom_sf"/>
</dbReference>
<accession>A0ABU9LU53</accession>
<evidence type="ECO:0008006" key="5">
    <source>
        <dbReference type="Google" id="ProtNLM"/>
    </source>
</evidence>
<protein>
    <recommendedName>
        <fullName evidence="5">Leucine-rich repeat domain-containing protein</fullName>
    </recommendedName>
</protein>
<dbReference type="Pfam" id="PF00560">
    <property type="entry name" value="LRR_1"/>
    <property type="match status" value="1"/>
</dbReference>
<evidence type="ECO:0000256" key="1">
    <source>
        <dbReference type="ARBA" id="ARBA00022614"/>
    </source>
</evidence>
<evidence type="ECO:0000256" key="2">
    <source>
        <dbReference type="ARBA" id="ARBA00022737"/>
    </source>
</evidence>
<comment type="caution">
    <text evidence="3">The sequence shown here is derived from an EMBL/GenBank/DDBJ whole genome shotgun (WGS) entry which is preliminary data.</text>
</comment>
<dbReference type="InterPro" id="IPR001611">
    <property type="entry name" value="Leu-rich_rpt"/>
</dbReference>
<evidence type="ECO:0000313" key="3">
    <source>
        <dbReference type="EMBL" id="MEL5994141.1"/>
    </source>
</evidence>